<feature type="region of interest" description="Disordered" evidence="1">
    <location>
        <begin position="1"/>
        <end position="88"/>
    </location>
</feature>
<gene>
    <name evidence="2" type="ORF">PISMIDRAFT_13748</name>
</gene>
<dbReference type="OrthoDB" id="2657096at2759"/>
<dbReference type="STRING" id="765257.A0A0C9YRN1"/>
<organism evidence="2 3">
    <name type="scientific">Pisolithus microcarpus 441</name>
    <dbReference type="NCBI Taxonomy" id="765257"/>
    <lineage>
        <taxon>Eukaryota</taxon>
        <taxon>Fungi</taxon>
        <taxon>Dikarya</taxon>
        <taxon>Basidiomycota</taxon>
        <taxon>Agaricomycotina</taxon>
        <taxon>Agaricomycetes</taxon>
        <taxon>Agaricomycetidae</taxon>
        <taxon>Boletales</taxon>
        <taxon>Sclerodermatineae</taxon>
        <taxon>Pisolithaceae</taxon>
        <taxon>Pisolithus</taxon>
    </lineage>
</organism>
<evidence type="ECO:0000256" key="1">
    <source>
        <dbReference type="SAM" id="MobiDB-lite"/>
    </source>
</evidence>
<proteinExistence type="predicted"/>
<reference evidence="3" key="2">
    <citation type="submission" date="2015-01" db="EMBL/GenBank/DDBJ databases">
        <title>Evolutionary Origins and Diversification of the Mycorrhizal Mutualists.</title>
        <authorList>
            <consortium name="DOE Joint Genome Institute"/>
            <consortium name="Mycorrhizal Genomics Consortium"/>
            <person name="Kohler A."/>
            <person name="Kuo A."/>
            <person name="Nagy L.G."/>
            <person name="Floudas D."/>
            <person name="Copeland A."/>
            <person name="Barry K.W."/>
            <person name="Cichocki N."/>
            <person name="Veneault-Fourrey C."/>
            <person name="LaButti K."/>
            <person name="Lindquist E.A."/>
            <person name="Lipzen A."/>
            <person name="Lundell T."/>
            <person name="Morin E."/>
            <person name="Murat C."/>
            <person name="Riley R."/>
            <person name="Ohm R."/>
            <person name="Sun H."/>
            <person name="Tunlid A."/>
            <person name="Henrissat B."/>
            <person name="Grigoriev I.V."/>
            <person name="Hibbett D.S."/>
            <person name="Martin F."/>
        </authorList>
    </citation>
    <scope>NUCLEOTIDE SEQUENCE [LARGE SCALE GENOMIC DNA]</scope>
    <source>
        <strain evidence="3">441</strain>
    </source>
</reference>
<keyword evidence="3" id="KW-1185">Reference proteome</keyword>
<dbReference type="HOGENOM" id="CLU_1421924_0_0_1"/>
<dbReference type="EMBL" id="KN833786">
    <property type="protein sequence ID" value="KIK19321.1"/>
    <property type="molecule type" value="Genomic_DNA"/>
</dbReference>
<sequence length="191" mass="20888">MSKEGSPDGTSNVSPVQEEQAPTTSLSSAPMTTTPTVSNNLPVVVPTARESMTSSVVPSSTPTTTVTKGKKKETSVERERDSGSKIEKTEKLTDQNWTAWKKKIAAALQAHDLYDVVTGRDAQPSEGRPDELKDWSKQDRIAYATLMANLANDQTVHAHPGTETSAALWRNLHLVHETQGGRRFKHPASYY</sequence>
<dbReference type="AlphaFoldDB" id="A0A0C9YRN1"/>
<name>A0A0C9YRN1_9AGAM</name>
<dbReference type="Pfam" id="PF14223">
    <property type="entry name" value="Retrotran_gag_2"/>
    <property type="match status" value="1"/>
</dbReference>
<evidence type="ECO:0000313" key="3">
    <source>
        <dbReference type="Proteomes" id="UP000054018"/>
    </source>
</evidence>
<feature type="compositionally biased region" description="Low complexity" evidence="1">
    <location>
        <begin position="53"/>
        <end position="67"/>
    </location>
</feature>
<feature type="compositionally biased region" description="Polar residues" evidence="1">
    <location>
        <begin position="8"/>
        <end position="41"/>
    </location>
</feature>
<feature type="compositionally biased region" description="Basic and acidic residues" evidence="1">
    <location>
        <begin position="72"/>
        <end position="88"/>
    </location>
</feature>
<dbReference type="Proteomes" id="UP000054018">
    <property type="component" value="Unassembled WGS sequence"/>
</dbReference>
<reference evidence="2 3" key="1">
    <citation type="submission" date="2014-04" db="EMBL/GenBank/DDBJ databases">
        <authorList>
            <consortium name="DOE Joint Genome Institute"/>
            <person name="Kuo A."/>
            <person name="Kohler A."/>
            <person name="Costa M.D."/>
            <person name="Nagy L.G."/>
            <person name="Floudas D."/>
            <person name="Copeland A."/>
            <person name="Barry K.W."/>
            <person name="Cichocki N."/>
            <person name="Veneault-Fourrey C."/>
            <person name="LaButti K."/>
            <person name="Lindquist E.A."/>
            <person name="Lipzen A."/>
            <person name="Lundell T."/>
            <person name="Morin E."/>
            <person name="Murat C."/>
            <person name="Sun H."/>
            <person name="Tunlid A."/>
            <person name="Henrissat B."/>
            <person name="Grigoriev I.V."/>
            <person name="Hibbett D.S."/>
            <person name="Martin F."/>
            <person name="Nordberg H.P."/>
            <person name="Cantor M.N."/>
            <person name="Hua S.X."/>
        </authorList>
    </citation>
    <scope>NUCLEOTIDE SEQUENCE [LARGE SCALE GENOMIC DNA]</scope>
    <source>
        <strain evidence="2 3">441</strain>
    </source>
</reference>
<protein>
    <submittedName>
        <fullName evidence="2">Uncharacterized protein</fullName>
    </submittedName>
</protein>
<accession>A0A0C9YRN1</accession>
<evidence type="ECO:0000313" key="2">
    <source>
        <dbReference type="EMBL" id="KIK19321.1"/>
    </source>
</evidence>